<organism evidence="1 2">
    <name type="scientific">Nostoc sphaeroides CCNUC1</name>
    <dbReference type="NCBI Taxonomy" id="2653204"/>
    <lineage>
        <taxon>Bacteria</taxon>
        <taxon>Bacillati</taxon>
        <taxon>Cyanobacteriota</taxon>
        <taxon>Cyanophyceae</taxon>
        <taxon>Nostocales</taxon>
        <taxon>Nostocaceae</taxon>
        <taxon>Nostoc</taxon>
    </lineage>
</organism>
<reference evidence="1 2" key="1">
    <citation type="submission" date="2019-10" db="EMBL/GenBank/DDBJ databases">
        <title>Genomic and transcriptomic insights into the perfect genentic adaptation of a filamentous nitrogen-fixing cyanobacterium to rice fields.</title>
        <authorList>
            <person name="Chen Z."/>
        </authorList>
    </citation>
    <scope>NUCLEOTIDE SEQUENCE [LARGE SCALE GENOMIC DNA]</scope>
    <source>
        <strain evidence="1">CCNUC1</strain>
    </source>
</reference>
<evidence type="ECO:0000313" key="2">
    <source>
        <dbReference type="Proteomes" id="UP000326678"/>
    </source>
</evidence>
<dbReference type="KEGG" id="nsh:GXM_10256"/>
<accession>A0A5P8WKK7</accession>
<dbReference type="EMBL" id="CP045234">
    <property type="protein sequence ID" value="QFS52992.1"/>
    <property type="molecule type" value="Genomic_DNA"/>
</dbReference>
<dbReference type="AlphaFoldDB" id="A0A5P8WKK7"/>
<proteinExistence type="predicted"/>
<sequence length="38" mass="4074">MQMSQKMNGVKNQISGNWAANWNPYSFGNVGTAALTGV</sequence>
<protein>
    <submittedName>
        <fullName evidence="1">Uncharacterized protein</fullName>
    </submittedName>
</protein>
<evidence type="ECO:0000313" key="1">
    <source>
        <dbReference type="EMBL" id="QFS52992.1"/>
    </source>
</evidence>
<dbReference type="Proteomes" id="UP000326678">
    <property type="component" value="Chromosome pGXM07"/>
</dbReference>
<name>A0A5P8WKK7_9NOSO</name>
<keyword evidence="2" id="KW-1185">Reference proteome</keyword>
<gene>
    <name evidence="1" type="ORF">GXM_10256</name>
</gene>